<sequence length="197" mass="22113">MIVLWCSFLFAFFVSSVVGADVEGRILWNDICKDYNDVGHSRIVLDNGKYQGGLRRDGSFSIYDVDEGSYILSVVSHDYVFDSLRIDVRPDSNSKPQVRPYVAGTPHNPPSTIALPYPITLTPRIKNVYFLDREAFNLLAMLRNPMILMMVVTGGLVMAMPYIMKNMDPELASEVRERQAKFANIQSAMQSGDFSSG</sequence>
<evidence type="ECO:0000256" key="5">
    <source>
        <dbReference type="ARBA" id="ARBA00023136"/>
    </source>
</evidence>
<comment type="subcellular location">
    <subcellularLocation>
        <location evidence="1">Membrane</location>
        <topology evidence="1">Single-pass membrane protein</topology>
    </subcellularLocation>
</comment>
<dbReference type="STRING" id="27342.A0A0H2R6Z0"/>
<evidence type="ECO:0000256" key="2">
    <source>
        <dbReference type="ARBA" id="ARBA00022692"/>
    </source>
</evidence>
<dbReference type="PANTHER" id="PTHR13605">
    <property type="entry name" value="ER MEMBRANE PROTEIN COMPLEX SUBUNIT 7"/>
    <property type="match status" value="1"/>
</dbReference>
<dbReference type="FunCoup" id="A0A0H2R6Z0">
    <property type="interactions" value="68"/>
</dbReference>
<dbReference type="InParanoid" id="A0A0H2R6Z0"/>
<evidence type="ECO:0000256" key="7">
    <source>
        <dbReference type="SAM" id="SignalP"/>
    </source>
</evidence>
<dbReference type="OrthoDB" id="27095at2759"/>
<evidence type="ECO:0000313" key="10">
    <source>
        <dbReference type="Proteomes" id="UP000053477"/>
    </source>
</evidence>
<keyword evidence="5 6" id="KW-0472">Membrane</keyword>
<evidence type="ECO:0000256" key="3">
    <source>
        <dbReference type="ARBA" id="ARBA00022729"/>
    </source>
</evidence>
<proteinExistence type="predicted"/>
<name>A0A0H2R6Z0_9AGAM</name>
<dbReference type="GO" id="GO:0072546">
    <property type="term" value="C:EMC complex"/>
    <property type="evidence" value="ECO:0007669"/>
    <property type="project" value="TreeGrafter"/>
</dbReference>
<dbReference type="Proteomes" id="UP000053477">
    <property type="component" value="Unassembled WGS sequence"/>
</dbReference>
<dbReference type="EMBL" id="KQ086131">
    <property type="protein sequence ID" value="KLO07575.1"/>
    <property type="molecule type" value="Genomic_DNA"/>
</dbReference>
<evidence type="ECO:0000256" key="4">
    <source>
        <dbReference type="ARBA" id="ARBA00022989"/>
    </source>
</evidence>
<gene>
    <name evidence="9" type="ORF">SCHPADRAFT_641811</name>
</gene>
<feature type="chain" id="PRO_5005201327" description="ER membrane protein complex subunit 7 beta-sandwich domain-containing protein" evidence="7">
    <location>
        <begin position="20"/>
        <end position="197"/>
    </location>
</feature>
<accession>A0A0H2R6Z0</accession>
<keyword evidence="3 7" id="KW-0732">Signal</keyword>
<keyword evidence="10" id="KW-1185">Reference proteome</keyword>
<keyword evidence="2 6" id="KW-0812">Transmembrane</keyword>
<dbReference type="PANTHER" id="PTHR13605:SF4">
    <property type="entry name" value="ER MEMBRANE PROTEIN COMPLEX SUBUNIT 7"/>
    <property type="match status" value="1"/>
</dbReference>
<feature type="domain" description="ER membrane protein complex subunit 7 beta-sandwich" evidence="8">
    <location>
        <begin position="36"/>
        <end position="149"/>
    </location>
</feature>
<feature type="signal peptide" evidence="7">
    <location>
        <begin position="1"/>
        <end position="19"/>
    </location>
</feature>
<organism evidence="9 10">
    <name type="scientific">Schizopora paradoxa</name>
    <dbReference type="NCBI Taxonomy" id="27342"/>
    <lineage>
        <taxon>Eukaryota</taxon>
        <taxon>Fungi</taxon>
        <taxon>Dikarya</taxon>
        <taxon>Basidiomycota</taxon>
        <taxon>Agaricomycotina</taxon>
        <taxon>Agaricomycetes</taxon>
        <taxon>Hymenochaetales</taxon>
        <taxon>Schizoporaceae</taxon>
        <taxon>Schizopora</taxon>
    </lineage>
</organism>
<evidence type="ECO:0000256" key="1">
    <source>
        <dbReference type="ARBA" id="ARBA00004167"/>
    </source>
</evidence>
<feature type="transmembrane region" description="Helical" evidence="6">
    <location>
        <begin position="146"/>
        <end position="164"/>
    </location>
</feature>
<dbReference type="Pfam" id="PF09430">
    <property type="entry name" value="EMC7_beta-sandw"/>
    <property type="match status" value="1"/>
</dbReference>
<protein>
    <recommendedName>
        <fullName evidence="8">ER membrane protein complex subunit 7 beta-sandwich domain-containing protein</fullName>
    </recommendedName>
</protein>
<keyword evidence="4 6" id="KW-1133">Transmembrane helix</keyword>
<reference evidence="9 10" key="1">
    <citation type="submission" date="2015-04" db="EMBL/GenBank/DDBJ databases">
        <title>Complete genome sequence of Schizopora paradoxa KUC8140, a cosmopolitan wood degrader in East Asia.</title>
        <authorList>
            <consortium name="DOE Joint Genome Institute"/>
            <person name="Min B."/>
            <person name="Park H."/>
            <person name="Jang Y."/>
            <person name="Kim J.-J."/>
            <person name="Kim K.H."/>
            <person name="Pangilinan J."/>
            <person name="Lipzen A."/>
            <person name="Riley R."/>
            <person name="Grigoriev I.V."/>
            <person name="Spatafora J.W."/>
            <person name="Choi I.-G."/>
        </authorList>
    </citation>
    <scope>NUCLEOTIDE SEQUENCE [LARGE SCALE GENOMIC DNA]</scope>
    <source>
        <strain evidence="9 10">KUC8140</strain>
    </source>
</reference>
<dbReference type="InterPro" id="IPR039163">
    <property type="entry name" value="EMC7"/>
</dbReference>
<dbReference type="InterPro" id="IPR019008">
    <property type="entry name" value="Beta_sandwich_EMC7"/>
</dbReference>
<evidence type="ECO:0000256" key="6">
    <source>
        <dbReference type="SAM" id="Phobius"/>
    </source>
</evidence>
<evidence type="ECO:0000313" key="9">
    <source>
        <dbReference type="EMBL" id="KLO07575.1"/>
    </source>
</evidence>
<dbReference type="AlphaFoldDB" id="A0A0H2R6Z0"/>
<evidence type="ECO:0000259" key="8">
    <source>
        <dbReference type="Pfam" id="PF09430"/>
    </source>
</evidence>